<sequence length="296" mass="32058">MIRDVPCKLQRPDSGNPVTTYFRQIGQPSQISDDAPTAAPRHFCLSGLPSSLRSISIAPLARFAMKRLHLASSKAMPYLQYITHSTYESGGLKEKGMTMEEAIGHRAAQKWSLWRSANIGIGVSAAALLLQVANGRGFELASYAHTRSAETISALGGQVLAAPLLFVVIAAIRNVFKRGQAKSNASAIRGAITFAAVFVTIFVGLFTYGELVFSRDEAIDGEARKSFIADTQFACIQKQVSLNQAITQQQIQTYCTCMTEKMADTTTYKQLGTELAGKALADLQQKVGAISNLCRQ</sequence>
<keyword evidence="1" id="KW-1133">Transmembrane helix</keyword>
<feature type="transmembrane region" description="Helical" evidence="1">
    <location>
        <begin position="188"/>
        <end position="208"/>
    </location>
</feature>
<name>A0A7W8XK77_9HYPH</name>
<gene>
    <name evidence="2" type="ORF">GGI59_006003</name>
</gene>
<dbReference type="Proteomes" id="UP000528824">
    <property type="component" value="Unassembled WGS sequence"/>
</dbReference>
<comment type="caution">
    <text evidence="2">The sequence shown here is derived from an EMBL/GenBank/DDBJ whole genome shotgun (WGS) entry which is preliminary data.</text>
</comment>
<evidence type="ECO:0000256" key="1">
    <source>
        <dbReference type="SAM" id="Phobius"/>
    </source>
</evidence>
<dbReference type="RefSeq" id="WP_246720518.1">
    <property type="nucleotide sequence ID" value="NZ_JACHBB010000019.1"/>
</dbReference>
<evidence type="ECO:0000313" key="2">
    <source>
        <dbReference type="EMBL" id="MBB5564295.1"/>
    </source>
</evidence>
<feature type="transmembrane region" description="Helical" evidence="1">
    <location>
        <begin position="113"/>
        <end position="132"/>
    </location>
</feature>
<proteinExistence type="predicted"/>
<reference evidence="2 3" key="1">
    <citation type="submission" date="2020-08" db="EMBL/GenBank/DDBJ databases">
        <title>Genomic Encyclopedia of Type Strains, Phase IV (KMG-V): Genome sequencing to study the core and pangenomes of soil and plant-associated prokaryotes.</title>
        <authorList>
            <person name="Whitman W."/>
        </authorList>
    </citation>
    <scope>NUCLEOTIDE SEQUENCE [LARGE SCALE GENOMIC DNA]</scope>
    <source>
        <strain evidence="2 3">SEMIA 4034</strain>
    </source>
</reference>
<feature type="transmembrane region" description="Helical" evidence="1">
    <location>
        <begin position="152"/>
        <end position="176"/>
    </location>
</feature>
<evidence type="ECO:0000313" key="3">
    <source>
        <dbReference type="Proteomes" id="UP000528824"/>
    </source>
</evidence>
<keyword evidence="1" id="KW-0812">Transmembrane</keyword>
<keyword evidence="3" id="KW-1185">Reference proteome</keyword>
<keyword evidence="1" id="KW-0472">Membrane</keyword>
<protein>
    <submittedName>
        <fullName evidence="2">Uncharacterized protein</fullName>
    </submittedName>
</protein>
<organism evidence="2 3">
    <name type="scientific">Rhizobium lentis</name>
    <dbReference type="NCBI Taxonomy" id="1138194"/>
    <lineage>
        <taxon>Bacteria</taxon>
        <taxon>Pseudomonadati</taxon>
        <taxon>Pseudomonadota</taxon>
        <taxon>Alphaproteobacteria</taxon>
        <taxon>Hyphomicrobiales</taxon>
        <taxon>Rhizobiaceae</taxon>
        <taxon>Rhizobium/Agrobacterium group</taxon>
        <taxon>Rhizobium</taxon>
    </lineage>
</organism>
<accession>A0A7W8XK77</accession>
<dbReference type="EMBL" id="JACHBC010000019">
    <property type="protein sequence ID" value="MBB5564295.1"/>
    <property type="molecule type" value="Genomic_DNA"/>
</dbReference>
<dbReference type="AlphaFoldDB" id="A0A7W8XK77"/>